<accession>A0A395SZI9</accession>
<gene>
    <name evidence="1" type="ORF">FLONG3_4006</name>
</gene>
<proteinExistence type="predicted"/>
<protein>
    <submittedName>
        <fullName evidence="1">Uncharacterized protein</fullName>
    </submittedName>
</protein>
<dbReference type="STRING" id="694270.A0A395SZI9"/>
<evidence type="ECO:0000313" key="1">
    <source>
        <dbReference type="EMBL" id="RGP77830.1"/>
    </source>
</evidence>
<dbReference type="OrthoDB" id="4158087at2759"/>
<comment type="caution">
    <text evidence="1">The sequence shown here is derived from an EMBL/GenBank/DDBJ whole genome shotgun (WGS) entry which is preliminary data.</text>
</comment>
<evidence type="ECO:0000313" key="2">
    <source>
        <dbReference type="Proteomes" id="UP000266234"/>
    </source>
</evidence>
<dbReference type="EMBL" id="PXOG01000083">
    <property type="protein sequence ID" value="RGP77830.1"/>
    <property type="molecule type" value="Genomic_DNA"/>
</dbReference>
<dbReference type="Proteomes" id="UP000266234">
    <property type="component" value="Unassembled WGS sequence"/>
</dbReference>
<organism evidence="1 2">
    <name type="scientific">Fusarium longipes</name>
    <dbReference type="NCBI Taxonomy" id="694270"/>
    <lineage>
        <taxon>Eukaryota</taxon>
        <taxon>Fungi</taxon>
        <taxon>Dikarya</taxon>
        <taxon>Ascomycota</taxon>
        <taxon>Pezizomycotina</taxon>
        <taxon>Sordariomycetes</taxon>
        <taxon>Hypocreomycetidae</taxon>
        <taxon>Hypocreales</taxon>
        <taxon>Nectriaceae</taxon>
        <taxon>Fusarium</taxon>
    </lineage>
</organism>
<keyword evidence="2" id="KW-1185">Reference proteome</keyword>
<reference evidence="1 2" key="1">
    <citation type="journal article" date="2018" name="PLoS Pathog.">
        <title>Evolution of structural diversity of trichothecenes, a family of toxins produced by plant pathogenic and entomopathogenic fungi.</title>
        <authorList>
            <person name="Proctor R.H."/>
            <person name="McCormick S.P."/>
            <person name="Kim H.S."/>
            <person name="Cardoza R.E."/>
            <person name="Stanley A.M."/>
            <person name="Lindo L."/>
            <person name="Kelly A."/>
            <person name="Brown D.W."/>
            <person name="Lee T."/>
            <person name="Vaughan M.M."/>
            <person name="Alexander N.J."/>
            <person name="Busman M."/>
            <person name="Gutierrez S."/>
        </authorList>
    </citation>
    <scope>NUCLEOTIDE SEQUENCE [LARGE SCALE GENOMIC DNA]</scope>
    <source>
        <strain evidence="1 2">NRRL 20695</strain>
    </source>
</reference>
<name>A0A395SZI9_9HYPO</name>
<sequence>MTLNIQKRLTDDFYLLYQNKTLLRAVYLATNAVDDLHRSPHLSSRTQQLLCTILASLNHDLHQATGQQSSLTMMIILVLLFAAEALQDSEAIVSHLDGVRRLLMIRNHALTTLDAKLVFKIQQVDLRLALASGQSLRLTLDDTVTQGLSATPIVLLEPVQKLSVHSPVVIEAFERLQALTQHIKDAMRTRTDLKWEAFQSQINNIQMQLLQPKNSCISDNDDALRLGMLAFLTTLSRSPIRRPDLPELHMQFEESFIKLRSCGEAHRTFVTWVMMMGFLSVIETSNPLVGVLWDEIADCDLSWEVMRERIRAEKLPWIGFVHDGQAKSVFIYLQAQRARSGHIE</sequence>
<dbReference type="AlphaFoldDB" id="A0A395SZI9"/>